<feature type="domain" description="Glycoside hydrolase family 5" evidence="4">
    <location>
        <begin position="48"/>
        <end position="291"/>
    </location>
</feature>
<evidence type="ECO:0000313" key="6">
    <source>
        <dbReference type="Proteomes" id="UP001179363"/>
    </source>
</evidence>
<keyword evidence="2 3" id="KW-0326">Glycosidase</keyword>
<proteinExistence type="inferred from homology"/>
<dbReference type="InterPro" id="IPR001547">
    <property type="entry name" value="Glyco_hydro_5"/>
</dbReference>
<gene>
    <name evidence="5" type="ORF">L1I30_05830</name>
</gene>
<keyword evidence="1 3" id="KW-0378">Hydrolase</keyword>
<evidence type="ECO:0000256" key="2">
    <source>
        <dbReference type="ARBA" id="ARBA00023295"/>
    </source>
</evidence>
<organism evidence="5 6">
    <name type="scientific">Gillisia lutea</name>
    <dbReference type="NCBI Taxonomy" id="2909668"/>
    <lineage>
        <taxon>Bacteria</taxon>
        <taxon>Pseudomonadati</taxon>
        <taxon>Bacteroidota</taxon>
        <taxon>Flavobacteriia</taxon>
        <taxon>Flavobacteriales</taxon>
        <taxon>Flavobacteriaceae</taxon>
        <taxon>Gillisia</taxon>
    </lineage>
</organism>
<dbReference type="Proteomes" id="UP001179363">
    <property type="component" value="Unassembled WGS sequence"/>
</dbReference>
<dbReference type="InterPro" id="IPR018087">
    <property type="entry name" value="Glyco_hydro_5_CS"/>
</dbReference>
<dbReference type="EMBL" id="JAKGTH010000007">
    <property type="protein sequence ID" value="MCF4101176.1"/>
    <property type="molecule type" value="Genomic_DNA"/>
</dbReference>
<dbReference type="InterPro" id="IPR017853">
    <property type="entry name" value="GH"/>
</dbReference>
<dbReference type="RefSeq" id="WP_236133326.1">
    <property type="nucleotide sequence ID" value="NZ_JAKGTH010000007.1"/>
</dbReference>
<dbReference type="Pfam" id="PF00150">
    <property type="entry name" value="Cellulase"/>
    <property type="match status" value="1"/>
</dbReference>
<reference evidence="5" key="1">
    <citation type="submission" date="2022-01" db="EMBL/GenBank/DDBJ databases">
        <title>Gillisia lutea sp. nov., isolated from marine plastic residues from the Malvarosa beach (Valencia, Spain).</title>
        <authorList>
            <person name="Vidal-Verdu A."/>
            <person name="Molina-Menor E."/>
            <person name="Satari L."/>
            <person name="Pascual J."/>
            <person name="Pereto J."/>
            <person name="Porcar M."/>
        </authorList>
    </citation>
    <scope>NUCLEOTIDE SEQUENCE</scope>
    <source>
        <strain evidence="5">M10.2A</strain>
    </source>
</reference>
<evidence type="ECO:0000259" key="4">
    <source>
        <dbReference type="Pfam" id="PF00150"/>
    </source>
</evidence>
<dbReference type="GO" id="GO:0016787">
    <property type="term" value="F:hydrolase activity"/>
    <property type="evidence" value="ECO:0007669"/>
    <property type="project" value="UniProtKB-KW"/>
</dbReference>
<dbReference type="PANTHER" id="PTHR34142:SF1">
    <property type="entry name" value="GLYCOSIDE HYDROLASE FAMILY 5 DOMAIN-CONTAINING PROTEIN"/>
    <property type="match status" value="1"/>
</dbReference>
<comment type="similarity">
    <text evidence="3">Belongs to the glycosyl hydrolase 5 (cellulase A) family.</text>
</comment>
<dbReference type="PANTHER" id="PTHR34142">
    <property type="entry name" value="ENDO-BETA-1,4-GLUCANASE A"/>
    <property type="match status" value="1"/>
</dbReference>
<name>A0ABS9EI97_9FLAO</name>
<dbReference type="Gene3D" id="3.20.20.80">
    <property type="entry name" value="Glycosidases"/>
    <property type="match status" value="1"/>
</dbReference>
<dbReference type="PROSITE" id="PS00659">
    <property type="entry name" value="GLYCOSYL_HYDROL_F5"/>
    <property type="match status" value="1"/>
</dbReference>
<comment type="caution">
    <text evidence="5">The sequence shown here is derived from an EMBL/GenBank/DDBJ whole genome shotgun (WGS) entry which is preliminary data.</text>
</comment>
<sequence length="332" mass="37922">MKKSSSFLFIIILSFLSTLKISAQEIITKTPSPVTINGQLNIEGRYLLNEKGEQTQLRGMSLFWSQWQPQFYNYKTLALLKNTWNIDVVRAAMAVENNGYLINPDLEKQKITRVIDAAIELGLYVIVDWHDHHAEDHTEQAKLFFSEIAQQYAGYPNIIYEIYNEPLQVSWTETLKPYHEELIATIRKYDPDNIIVCGTPNWSQRVDLAALDPISGTNIAYTLHYYAATHKQELRDIAQIAIDKDLALFVTEFGTSPASGDGMIDKEESNKWWDFLDKNKLSWCNWSLASKNESSAAFLPGTKPCQISKDSHLSNSGRLVKTKLFEVCKMNN</sequence>
<evidence type="ECO:0000256" key="3">
    <source>
        <dbReference type="RuleBase" id="RU361153"/>
    </source>
</evidence>
<evidence type="ECO:0000256" key="1">
    <source>
        <dbReference type="ARBA" id="ARBA00022801"/>
    </source>
</evidence>
<protein>
    <submittedName>
        <fullName evidence="5">Glycoside hydrolase family 5 protein</fullName>
    </submittedName>
</protein>
<dbReference type="SUPFAM" id="SSF51445">
    <property type="entry name" value="(Trans)glycosidases"/>
    <property type="match status" value="1"/>
</dbReference>
<accession>A0ABS9EI97</accession>
<keyword evidence="6" id="KW-1185">Reference proteome</keyword>
<evidence type="ECO:0000313" key="5">
    <source>
        <dbReference type="EMBL" id="MCF4101176.1"/>
    </source>
</evidence>